<reference evidence="2 3" key="1">
    <citation type="submission" date="2021-02" db="EMBL/GenBank/DDBJ databases">
        <authorList>
            <person name="Jung H.S."/>
            <person name="Chun B.H."/>
            <person name="Jeon C.O."/>
        </authorList>
    </citation>
    <scope>NUCLEOTIDE SEQUENCE [LARGE SCALE GENOMIC DNA]</scope>
    <source>
        <strain evidence="2 3">LMG 25203</strain>
    </source>
</reference>
<keyword evidence="1" id="KW-0732">Signal</keyword>
<sequence>MKINTISFLFITFFYSLTSFAQEKLDVFEVARKGTAQQALEIIKTDAKAFNTTNNNGNCCTTSIKN</sequence>
<evidence type="ECO:0000313" key="3">
    <source>
        <dbReference type="Proteomes" id="UP000759529"/>
    </source>
</evidence>
<organism evidence="2 3">
    <name type="scientific">Flavobacterium macrobrachii</name>
    <dbReference type="NCBI Taxonomy" id="591204"/>
    <lineage>
        <taxon>Bacteria</taxon>
        <taxon>Pseudomonadati</taxon>
        <taxon>Bacteroidota</taxon>
        <taxon>Flavobacteriia</taxon>
        <taxon>Flavobacteriales</taxon>
        <taxon>Flavobacteriaceae</taxon>
        <taxon>Flavobacterium</taxon>
    </lineage>
</organism>
<keyword evidence="3" id="KW-1185">Reference proteome</keyword>
<protein>
    <submittedName>
        <fullName evidence="2">Uncharacterized protein</fullName>
    </submittedName>
</protein>
<evidence type="ECO:0000313" key="2">
    <source>
        <dbReference type="EMBL" id="MBM6498065.1"/>
    </source>
</evidence>
<comment type="caution">
    <text evidence="2">The sequence shown here is derived from an EMBL/GenBank/DDBJ whole genome shotgun (WGS) entry which is preliminary data.</text>
</comment>
<proteinExistence type="predicted"/>
<dbReference type="Proteomes" id="UP000759529">
    <property type="component" value="Unassembled WGS sequence"/>
</dbReference>
<feature type="signal peptide" evidence="1">
    <location>
        <begin position="1"/>
        <end position="21"/>
    </location>
</feature>
<accession>A0ABS2CSX4</accession>
<name>A0ABS2CSX4_9FLAO</name>
<feature type="chain" id="PRO_5047407527" evidence="1">
    <location>
        <begin position="22"/>
        <end position="66"/>
    </location>
</feature>
<gene>
    <name evidence="2" type="ORF">H9X54_001955</name>
</gene>
<dbReference type="EMBL" id="JACSOD020000377">
    <property type="protein sequence ID" value="MBM6498065.1"/>
    <property type="molecule type" value="Genomic_DNA"/>
</dbReference>
<dbReference type="RefSeq" id="WP_204158673.1">
    <property type="nucleotide sequence ID" value="NZ_JACSOD020000377.1"/>
</dbReference>
<evidence type="ECO:0000256" key="1">
    <source>
        <dbReference type="SAM" id="SignalP"/>
    </source>
</evidence>